<dbReference type="Proteomes" id="UP000605676">
    <property type="component" value="Unassembled WGS sequence"/>
</dbReference>
<dbReference type="PANTHER" id="PTHR22916:SF67">
    <property type="entry name" value="COLANIC ACID BIOSYNTHESIS GLYCOSYL TRANSFERASE WCAE-RELATED"/>
    <property type="match status" value="1"/>
</dbReference>
<dbReference type="PANTHER" id="PTHR22916">
    <property type="entry name" value="GLYCOSYLTRANSFERASE"/>
    <property type="match status" value="1"/>
</dbReference>
<proteinExistence type="predicted"/>
<organism evidence="3 4">
    <name type="scientific">Carboxylicivirga marina</name>
    <dbReference type="NCBI Taxonomy" id="2800988"/>
    <lineage>
        <taxon>Bacteria</taxon>
        <taxon>Pseudomonadati</taxon>
        <taxon>Bacteroidota</taxon>
        <taxon>Bacteroidia</taxon>
        <taxon>Marinilabiliales</taxon>
        <taxon>Marinilabiliaceae</taxon>
        <taxon>Carboxylicivirga</taxon>
    </lineage>
</organism>
<reference evidence="3 4" key="1">
    <citation type="submission" date="2021-01" db="EMBL/GenBank/DDBJ databases">
        <title>Carboxyliciviraga sp.nov., isolated from coastal sediments.</title>
        <authorList>
            <person name="Lu D."/>
            <person name="Zhang T."/>
        </authorList>
    </citation>
    <scope>NUCLEOTIDE SEQUENCE [LARGE SCALE GENOMIC DNA]</scope>
    <source>
        <strain evidence="3 4">N1Y132</strain>
    </source>
</reference>
<dbReference type="RefSeq" id="WP_200463795.1">
    <property type="nucleotide sequence ID" value="NZ_JAENRR010000007.1"/>
</dbReference>
<accession>A0ABS1HFX3</accession>
<sequence>MKMPVMSIVTIVYNGIETLQKTIDSIANQSYSAIEYIIIDGASSDGTINLIKDNEASVSKWISEPDNGLYDAMNKGLKMASGDYVWFINSGDEIYNRMSIEHMVNGFNDNWPDVIYGDTVMIDSEGHEIGGRRLQPPKDLSWKDFKNGMLVSHQSILVSTKIAKLYNTKYRFSADFEWCLQALMEAQLIHNTNQTLSRFLDGGLTKQNIIPGLRERFDIMRRYFGLFPTIIKHVPIGLRFVSYVLKNKRF</sequence>
<keyword evidence="1" id="KW-1133">Transmembrane helix</keyword>
<feature type="domain" description="Glycosyltransferase 2-like" evidence="2">
    <location>
        <begin position="7"/>
        <end position="139"/>
    </location>
</feature>
<dbReference type="InterPro" id="IPR001173">
    <property type="entry name" value="Glyco_trans_2-like"/>
</dbReference>
<evidence type="ECO:0000313" key="3">
    <source>
        <dbReference type="EMBL" id="MBK3516564.1"/>
    </source>
</evidence>
<keyword evidence="1" id="KW-0812">Transmembrane</keyword>
<dbReference type="SUPFAM" id="SSF53448">
    <property type="entry name" value="Nucleotide-diphospho-sugar transferases"/>
    <property type="match status" value="1"/>
</dbReference>
<evidence type="ECO:0000259" key="2">
    <source>
        <dbReference type="Pfam" id="PF00535"/>
    </source>
</evidence>
<keyword evidence="1" id="KW-0472">Membrane</keyword>
<comment type="caution">
    <text evidence="3">The sequence shown here is derived from an EMBL/GenBank/DDBJ whole genome shotgun (WGS) entry which is preliminary data.</text>
</comment>
<evidence type="ECO:0000256" key="1">
    <source>
        <dbReference type="SAM" id="Phobius"/>
    </source>
</evidence>
<dbReference type="CDD" id="cd06433">
    <property type="entry name" value="GT_2_WfgS_like"/>
    <property type="match status" value="1"/>
</dbReference>
<name>A0ABS1HFX3_9BACT</name>
<feature type="transmembrane region" description="Helical" evidence="1">
    <location>
        <begin position="223"/>
        <end position="245"/>
    </location>
</feature>
<dbReference type="Pfam" id="PF00535">
    <property type="entry name" value="Glycos_transf_2"/>
    <property type="match status" value="1"/>
</dbReference>
<protein>
    <submittedName>
        <fullName evidence="3">Glycosyltransferase</fullName>
    </submittedName>
</protein>
<keyword evidence="4" id="KW-1185">Reference proteome</keyword>
<dbReference type="Gene3D" id="3.90.550.10">
    <property type="entry name" value="Spore Coat Polysaccharide Biosynthesis Protein SpsA, Chain A"/>
    <property type="match status" value="1"/>
</dbReference>
<dbReference type="InterPro" id="IPR029044">
    <property type="entry name" value="Nucleotide-diphossugar_trans"/>
</dbReference>
<evidence type="ECO:0000313" key="4">
    <source>
        <dbReference type="Proteomes" id="UP000605676"/>
    </source>
</evidence>
<gene>
    <name evidence="3" type="ORF">JIV24_04360</name>
</gene>
<dbReference type="EMBL" id="JAENRR010000007">
    <property type="protein sequence ID" value="MBK3516564.1"/>
    <property type="molecule type" value="Genomic_DNA"/>
</dbReference>